<comment type="caution">
    <text evidence="2">The sequence shown here is derived from an EMBL/GenBank/DDBJ whole genome shotgun (WGS) entry which is preliminary data.</text>
</comment>
<dbReference type="Proteomes" id="UP000823890">
    <property type="component" value="Unassembled WGS sequence"/>
</dbReference>
<feature type="transmembrane region" description="Helical" evidence="1">
    <location>
        <begin position="460"/>
        <end position="480"/>
    </location>
</feature>
<feature type="transmembrane region" description="Helical" evidence="1">
    <location>
        <begin position="298"/>
        <end position="318"/>
    </location>
</feature>
<feature type="transmembrane region" description="Helical" evidence="1">
    <location>
        <begin position="548"/>
        <end position="566"/>
    </location>
</feature>
<feature type="transmembrane region" description="Helical" evidence="1">
    <location>
        <begin position="12"/>
        <end position="32"/>
    </location>
</feature>
<evidence type="ECO:0000313" key="3">
    <source>
        <dbReference type="Proteomes" id="UP000823890"/>
    </source>
</evidence>
<feature type="transmembrane region" description="Helical" evidence="1">
    <location>
        <begin position="646"/>
        <end position="664"/>
    </location>
</feature>
<sequence length="691" mass="79441">MVLSIITHRRRWILILLIAILAEIFVFNIRFWDSLGNQEFKNYKTNWYGINVVNNELIFTEENGYLELNGFLEHISNLYLDLSDGSDDSVLSVNIQADDATSSSKKYTVNCGTAQIVDSVEATKYLRLHLREESTFLRIYFNVPEGTVLYLDDFRVNCVQPFSFVWYRTVIVFIILSMGYMLRASSKLYKTELFISGRKEKIVVLFFMIILALLLGGVTRAIRPSITLNEAVAGGNTAQIQYNELTDALLEGHTWIDKDYVDELEELDNPYDTGTRTELQEKTGHVYPWDYAYYDGKVYCYFGIIPVLALFLPFKVITGFHLSPWNAMTALSIIWPGIIFLFIYSLCRKYFKHVSVGAFCVLSIFMTFACWTTNLIFIGNVYSLAQMFALVFGIFGLSCWLLASDGQKIRKWLLILGSVCTALVSGCRPQLVLVIFLAFPIFWQEIKERSFFSKKSVANTFSVILPIAFVAVGIMFYNYIRFDSPFDFGATYNLTGGDMVHRGNDWARLPLGIYQYLFKSIDTTSAYPFIKRVDDLNDYMGTTSFDEMFGGFFVYNALCLVCILVFKLRKVLKEYKVYSLTVMSILMGILICVLDIQVSGMTGRYLADFGWLFAIASILILLSVYQKAEMRVWHVYAFELNAAFRNVVLTMVFLSVFLNLWSLLVTNRYFSIINTNPNLYYTIKTWLPFNI</sequence>
<feature type="transmembrane region" description="Helical" evidence="1">
    <location>
        <begin position="578"/>
        <end position="599"/>
    </location>
</feature>
<gene>
    <name evidence="2" type="ORF">H9758_03795</name>
</gene>
<keyword evidence="1" id="KW-0812">Transmembrane</keyword>
<proteinExistence type="predicted"/>
<feature type="transmembrane region" description="Helical" evidence="1">
    <location>
        <begin position="384"/>
        <end position="403"/>
    </location>
</feature>
<reference evidence="2" key="2">
    <citation type="submission" date="2021-04" db="EMBL/GenBank/DDBJ databases">
        <authorList>
            <person name="Gilroy R."/>
        </authorList>
    </citation>
    <scope>NUCLEOTIDE SEQUENCE</scope>
    <source>
        <strain evidence="2">ChiW19-954</strain>
    </source>
</reference>
<feature type="transmembrane region" description="Helical" evidence="1">
    <location>
        <begin position="325"/>
        <end position="344"/>
    </location>
</feature>
<evidence type="ECO:0000256" key="1">
    <source>
        <dbReference type="SAM" id="Phobius"/>
    </source>
</evidence>
<dbReference type="EMBL" id="DWWO01000044">
    <property type="protein sequence ID" value="HJC33698.1"/>
    <property type="molecule type" value="Genomic_DNA"/>
</dbReference>
<name>A0A9D2NLV4_9FIRM</name>
<organism evidence="2 3">
    <name type="scientific">Candidatus Mediterraneibacter faecipullorum</name>
    <dbReference type="NCBI Taxonomy" id="2838670"/>
    <lineage>
        <taxon>Bacteria</taxon>
        <taxon>Bacillati</taxon>
        <taxon>Bacillota</taxon>
        <taxon>Clostridia</taxon>
        <taxon>Lachnospirales</taxon>
        <taxon>Lachnospiraceae</taxon>
        <taxon>Mediterraneibacter</taxon>
    </lineage>
</organism>
<evidence type="ECO:0000313" key="2">
    <source>
        <dbReference type="EMBL" id="HJC33698.1"/>
    </source>
</evidence>
<reference evidence="2" key="1">
    <citation type="journal article" date="2021" name="PeerJ">
        <title>Extensive microbial diversity within the chicken gut microbiome revealed by metagenomics and culture.</title>
        <authorList>
            <person name="Gilroy R."/>
            <person name="Ravi A."/>
            <person name="Getino M."/>
            <person name="Pursley I."/>
            <person name="Horton D.L."/>
            <person name="Alikhan N.F."/>
            <person name="Baker D."/>
            <person name="Gharbi K."/>
            <person name="Hall N."/>
            <person name="Watson M."/>
            <person name="Adriaenssens E.M."/>
            <person name="Foster-Nyarko E."/>
            <person name="Jarju S."/>
            <person name="Secka A."/>
            <person name="Antonio M."/>
            <person name="Oren A."/>
            <person name="Chaudhuri R.R."/>
            <person name="La Ragione R."/>
            <person name="Hildebrand F."/>
            <person name="Pallen M.J."/>
        </authorList>
    </citation>
    <scope>NUCLEOTIDE SEQUENCE</scope>
    <source>
        <strain evidence="2">ChiW19-954</strain>
    </source>
</reference>
<protein>
    <submittedName>
        <fullName evidence="2">Uncharacterized protein</fullName>
    </submittedName>
</protein>
<feature type="transmembrane region" description="Helical" evidence="1">
    <location>
        <begin position="356"/>
        <end position="377"/>
    </location>
</feature>
<keyword evidence="1" id="KW-0472">Membrane</keyword>
<accession>A0A9D2NLV4</accession>
<feature type="transmembrane region" description="Helical" evidence="1">
    <location>
        <begin position="164"/>
        <end position="182"/>
    </location>
</feature>
<dbReference type="AlphaFoldDB" id="A0A9D2NLV4"/>
<feature type="transmembrane region" description="Helical" evidence="1">
    <location>
        <begin position="202"/>
        <end position="222"/>
    </location>
</feature>
<feature type="transmembrane region" description="Helical" evidence="1">
    <location>
        <begin position="605"/>
        <end position="625"/>
    </location>
</feature>
<keyword evidence="1" id="KW-1133">Transmembrane helix</keyword>